<evidence type="ECO:0000256" key="1">
    <source>
        <dbReference type="ARBA" id="ARBA00004162"/>
    </source>
</evidence>
<dbReference type="Proteomes" id="UP000602198">
    <property type="component" value="Unassembled WGS sequence"/>
</dbReference>
<dbReference type="HAMAP" id="MF_00236">
    <property type="entry name" value="TatA_E"/>
    <property type="match status" value="1"/>
</dbReference>
<dbReference type="PANTHER" id="PTHR42982">
    <property type="entry name" value="SEC-INDEPENDENT PROTEIN TRANSLOCASE PROTEIN TATA"/>
    <property type="match status" value="1"/>
</dbReference>
<dbReference type="InterPro" id="IPR006312">
    <property type="entry name" value="TatA/E"/>
</dbReference>
<dbReference type="Pfam" id="PF02416">
    <property type="entry name" value="TatA_B_E"/>
    <property type="match status" value="1"/>
</dbReference>
<evidence type="ECO:0000256" key="9">
    <source>
        <dbReference type="HAMAP-Rule" id="MF_00236"/>
    </source>
</evidence>
<name>A0ABS1M3W6_9NOCA</name>
<evidence type="ECO:0000256" key="3">
    <source>
        <dbReference type="ARBA" id="ARBA00022475"/>
    </source>
</evidence>
<dbReference type="NCBIfam" id="NF001854">
    <property type="entry name" value="PRK00575.1"/>
    <property type="match status" value="1"/>
</dbReference>
<evidence type="ECO:0000256" key="4">
    <source>
        <dbReference type="ARBA" id="ARBA00022692"/>
    </source>
</evidence>
<keyword evidence="12" id="KW-1185">Reference proteome</keyword>
<accession>A0ABS1M3W6</accession>
<evidence type="ECO:0000256" key="6">
    <source>
        <dbReference type="ARBA" id="ARBA00022989"/>
    </source>
</evidence>
<keyword evidence="2 9" id="KW-0813">Transport</keyword>
<evidence type="ECO:0000256" key="8">
    <source>
        <dbReference type="ARBA" id="ARBA00023136"/>
    </source>
</evidence>
<evidence type="ECO:0000256" key="10">
    <source>
        <dbReference type="SAM" id="MobiDB-lite"/>
    </source>
</evidence>
<protein>
    <recommendedName>
        <fullName evidence="9">Sec-independent protein translocase protein TatA</fullName>
    </recommendedName>
</protein>
<keyword evidence="3 9" id="KW-1003">Cell membrane</keyword>
<evidence type="ECO:0000313" key="12">
    <source>
        <dbReference type="Proteomes" id="UP000602198"/>
    </source>
</evidence>
<comment type="subcellular location">
    <subcellularLocation>
        <location evidence="1 9">Cell membrane</location>
        <topology evidence="1 9">Single-pass membrane protein</topology>
    </subcellularLocation>
</comment>
<keyword evidence="8 9" id="KW-0472">Membrane</keyword>
<feature type="transmembrane region" description="Helical" evidence="9">
    <location>
        <begin position="6"/>
        <end position="22"/>
    </location>
</feature>
<dbReference type="EMBL" id="JAERRJ010000002">
    <property type="protein sequence ID" value="MBL1073838.1"/>
    <property type="molecule type" value="Genomic_DNA"/>
</dbReference>
<comment type="caution">
    <text evidence="11">The sequence shown here is derived from an EMBL/GenBank/DDBJ whole genome shotgun (WGS) entry which is preliminary data.</text>
</comment>
<dbReference type="Gene3D" id="1.20.5.3310">
    <property type="match status" value="1"/>
</dbReference>
<feature type="region of interest" description="Disordered" evidence="10">
    <location>
        <begin position="44"/>
        <end position="89"/>
    </location>
</feature>
<organism evidence="11 12">
    <name type="scientific">Nocardia acididurans</name>
    <dbReference type="NCBI Taxonomy" id="2802282"/>
    <lineage>
        <taxon>Bacteria</taxon>
        <taxon>Bacillati</taxon>
        <taxon>Actinomycetota</taxon>
        <taxon>Actinomycetes</taxon>
        <taxon>Mycobacteriales</taxon>
        <taxon>Nocardiaceae</taxon>
        <taxon>Nocardia</taxon>
    </lineage>
</organism>
<feature type="compositionally biased region" description="Low complexity" evidence="10">
    <location>
        <begin position="53"/>
        <end position="69"/>
    </location>
</feature>
<dbReference type="InterPro" id="IPR003369">
    <property type="entry name" value="TatA/B/E"/>
</dbReference>
<keyword evidence="5 9" id="KW-0653">Protein transport</keyword>
<gene>
    <name evidence="9 11" type="primary">tatA</name>
    <name evidence="11" type="ORF">JK358_05480</name>
</gene>
<comment type="similarity">
    <text evidence="9">Belongs to the TatA/E family.</text>
</comment>
<keyword evidence="7 9" id="KW-0811">Translocation</keyword>
<comment type="subunit">
    <text evidence="9">The Tat system comprises two distinct complexes: a TatABC complex, containing multiple copies of TatA, TatB and TatC subunits, and a separate TatA complex, containing only TatA subunits. Substrates initially bind to the TatABC complex, which probably triggers association of the separate TatA complex to form the active translocon.</text>
</comment>
<comment type="function">
    <text evidence="9">Part of the twin-arginine translocation (Tat) system that transports large folded proteins containing a characteristic twin-arginine motif in their signal peptide across membranes. TatA could form the protein-conducting channel of the Tat system.</text>
</comment>
<evidence type="ECO:0000256" key="5">
    <source>
        <dbReference type="ARBA" id="ARBA00022927"/>
    </source>
</evidence>
<reference evidence="11 12" key="1">
    <citation type="submission" date="2021-01" db="EMBL/GenBank/DDBJ databases">
        <title>WGS of actinomycetes isolated from Thailand.</title>
        <authorList>
            <person name="Thawai C."/>
        </authorList>
    </citation>
    <scope>NUCLEOTIDE SEQUENCE [LARGE SCALE GENOMIC DNA]</scope>
    <source>
        <strain evidence="11 12">LPG 2</strain>
    </source>
</reference>
<evidence type="ECO:0000256" key="2">
    <source>
        <dbReference type="ARBA" id="ARBA00022448"/>
    </source>
</evidence>
<keyword evidence="6 9" id="KW-1133">Transmembrane helix</keyword>
<evidence type="ECO:0000313" key="11">
    <source>
        <dbReference type="EMBL" id="MBL1073838.1"/>
    </source>
</evidence>
<dbReference type="PANTHER" id="PTHR42982:SF8">
    <property type="entry name" value="SEC-INDEPENDENT PROTEIN TRANSLOCASE PROTEIN TATA"/>
    <property type="match status" value="1"/>
</dbReference>
<dbReference type="RefSeq" id="WP_201944376.1">
    <property type="nucleotide sequence ID" value="NZ_JAERRJ010000002.1"/>
</dbReference>
<sequence length="89" mass="9282">MGSLSATHWIIIAVLFLVLFGAKRLPDAARGLGRSMRILKSEMNEMHTDEKPATGAAPAQAPAAQQLPAAQPPVTPAAAPQPNVDTTKA</sequence>
<proteinExistence type="inferred from homology"/>
<evidence type="ECO:0000256" key="7">
    <source>
        <dbReference type="ARBA" id="ARBA00023010"/>
    </source>
</evidence>
<keyword evidence="4 9" id="KW-0812">Transmembrane</keyword>
<dbReference type="NCBIfam" id="TIGR01411">
    <property type="entry name" value="tatAE"/>
    <property type="match status" value="1"/>
</dbReference>